<dbReference type="PANTHER" id="PTHR47969">
    <property type="entry name" value="CHROMOSOME-ASSOCIATED KINESIN KIF4A-RELATED"/>
    <property type="match status" value="1"/>
</dbReference>
<evidence type="ECO:0000313" key="12">
    <source>
        <dbReference type="Proteomes" id="UP001162164"/>
    </source>
</evidence>
<comment type="similarity">
    <text evidence="7 8">Belongs to the TRAFAC class myosin-kinesin ATPase superfamily. Kinesin family.</text>
</comment>
<keyword evidence="6" id="KW-0206">Cytoskeleton</keyword>
<dbReference type="InterPro" id="IPR027417">
    <property type="entry name" value="P-loop_NTPase"/>
</dbReference>
<dbReference type="SUPFAM" id="SSF52540">
    <property type="entry name" value="P-loop containing nucleoside triphosphate hydrolases"/>
    <property type="match status" value="1"/>
</dbReference>
<keyword evidence="8" id="KW-0493">Microtubule</keyword>
<feature type="coiled-coil region" evidence="9">
    <location>
        <begin position="348"/>
        <end position="437"/>
    </location>
</feature>
<feature type="domain" description="Kinesin motor" evidence="10">
    <location>
        <begin position="12"/>
        <end position="340"/>
    </location>
</feature>
<dbReference type="InterPro" id="IPR027640">
    <property type="entry name" value="Kinesin-like_fam"/>
</dbReference>
<evidence type="ECO:0000256" key="6">
    <source>
        <dbReference type="ARBA" id="ARBA00023212"/>
    </source>
</evidence>
<evidence type="ECO:0000256" key="2">
    <source>
        <dbReference type="ARBA" id="ARBA00022490"/>
    </source>
</evidence>
<evidence type="ECO:0000256" key="3">
    <source>
        <dbReference type="ARBA" id="ARBA00022741"/>
    </source>
</evidence>
<dbReference type="InterPro" id="IPR001752">
    <property type="entry name" value="Kinesin_motor_dom"/>
</dbReference>
<keyword evidence="7 8" id="KW-0505">Motor protein</keyword>
<evidence type="ECO:0000256" key="4">
    <source>
        <dbReference type="ARBA" id="ARBA00022840"/>
    </source>
</evidence>
<dbReference type="SMART" id="SM00129">
    <property type="entry name" value="KISc"/>
    <property type="match status" value="1"/>
</dbReference>
<evidence type="ECO:0000313" key="11">
    <source>
        <dbReference type="EMBL" id="KAJ8975927.1"/>
    </source>
</evidence>
<feature type="binding site" evidence="7">
    <location>
        <begin position="94"/>
        <end position="101"/>
    </location>
    <ligand>
        <name>ATP</name>
        <dbReference type="ChEBI" id="CHEBI:30616"/>
    </ligand>
</feature>
<keyword evidence="3 7" id="KW-0547">Nucleotide-binding</keyword>
<feature type="coiled-coil region" evidence="9">
    <location>
        <begin position="825"/>
        <end position="910"/>
    </location>
</feature>
<comment type="subcellular location">
    <subcellularLocation>
        <location evidence="1">Cytoplasm</location>
        <location evidence="1">Cytoskeleton</location>
    </subcellularLocation>
</comment>
<dbReference type="EMBL" id="JAPWTJ010000748">
    <property type="protein sequence ID" value="KAJ8975927.1"/>
    <property type="molecule type" value="Genomic_DNA"/>
</dbReference>
<dbReference type="PROSITE" id="PS00411">
    <property type="entry name" value="KINESIN_MOTOR_1"/>
    <property type="match status" value="1"/>
</dbReference>
<dbReference type="Gene3D" id="3.40.850.10">
    <property type="entry name" value="Kinesin motor domain"/>
    <property type="match status" value="1"/>
</dbReference>
<proteinExistence type="inferred from homology"/>
<dbReference type="PROSITE" id="PS50067">
    <property type="entry name" value="KINESIN_MOTOR_2"/>
    <property type="match status" value="1"/>
</dbReference>
<organism evidence="11 12">
    <name type="scientific">Molorchus minor</name>
    <dbReference type="NCBI Taxonomy" id="1323400"/>
    <lineage>
        <taxon>Eukaryota</taxon>
        <taxon>Metazoa</taxon>
        <taxon>Ecdysozoa</taxon>
        <taxon>Arthropoda</taxon>
        <taxon>Hexapoda</taxon>
        <taxon>Insecta</taxon>
        <taxon>Pterygota</taxon>
        <taxon>Neoptera</taxon>
        <taxon>Endopterygota</taxon>
        <taxon>Coleoptera</taxon>
        <taxon>Polyphaga</taxon>
        <taxon>Cucujiformia</taxon>
        <taxon>Chrysomeloidea</taxon>
        <taxon>Cerambycidae</taxon>
        <taxon>Lamiinae</taxon>
        <taxon>Monochamini</taxon>
        <taxon>Molorchus</taxon>
    </lineage>
</organism>
<dbReference type="Pfam" id="PF00225">
    <property type="entry name" value="Kinesin"/>
    <property type="match status" value="1"/>
</dbReference>
<evidence type="ECO:0000256" key="8">
    <source>
        <dbReference type="RuleBase" id="RU000394"/>
    </source>
</evidence>
<sequence>DIGMYVSSDNCSVKVAVRVRPLVPSEISKGCKEIVDVVEQNEQIIIKSTDKDKAFTFNYVLPSHTPQEELYSRSVKPIIGNLFKGYNVTILAYGQTGSGKTHSMGTAYKGEEDMGVIPRAVNDIFEFVRDNFSCDFVITVSFLELYQEVLYDLLCDKPRDQCSLEIREDTVKGIHIPGLTEVPVNAAADVLDTLTKGSAGRVTGATAMNAHSSRSHAIFTINIAMAQKENCLENKQAKLHLVDLAGSERPKKTGAIGNTFKEGVNINKGLFVLGNVISCLGDEKAQHGFIPYRDSNLTRLLKDSLGGNSITLMIACVSPADYNIDETLSTLRYADRARKIKNKPIVNQDAKTAEINDLKKTIQQLRLQIVGQGGPMICPAEIELLKKEIVDLKVKIRDLTLQLSAALMDKTALHETIIILQTANEALNKKISDLKEQYDLTFHNISIGFETNNTEVIKDNLIRLQDIQNQFVAINEEQKKTEAEIRIHEESINKHLMTTSLDNNAETPLEIHEKQETHTTRQMALNTELIEIQKQLVLKESLALQLAANNQHMQLKSAQCHGPANKIAEQRRKRVQELEAQLHDLNKKVNEQARLIKFKEKDEQRINKLNQEITQMKQLKIKLLRTMKEESDKFRLWKLDKERECQRLKQQERKKESEMVKMKAMHTKQQNVFKRRVEEAEALNKRLKNILALRKQTQNSKVAGKVEKIGPWVSDSISSKSLTYLLTSLKQKLTLACLLEDRGTLQHQLDELKANLDTASSSECKTIEEDIELRSVQIQDLQQKLLDSDEENKSKTRFDKLQSMAEAKLGLSIMFEEAATIQKEKIQLQLKLSETQELCSEMQEKIKTAEAHHKQVEEMNLKQLEQLQKPTRRSQEEDLREMYNIQQEKMDEQEMKIQELEDIIKELKEGQKSSEVSI</sequence>
<feature type="coiled-coil region" evidence="9">
    <location>
        <begin position="568"/>
        <end position="700"/>
    </location>
</feature>
<protein>
    <recommendedName>
        <fullName evidence="8">Kinesin-like protein</fullName>
    </recommendedName>
</protein>
<feature type="non-terminal residue" evidence="11">
    <location>
        <position position="918"/>
    </location>
</feature>
<keyword evidence="2" id="KW-0963">Cytoplasm</keyword>
<dbReference type="Pfam" id="PF25764">
    <property type="entry name" value="KIF21A_4th"/>
    <property type="match status" value="1"/>
</dbReference>
<keyword evidence="12" id="KW-1185">Reference proteome</keyword>
<evidence type="ECO:0000256" key="5">
    <source>
        <dbReference type="ARBA" id="ARBA00023054"/>
    </source>
</evidence>
<reference evidence="11" key="1">
    <citation type="journal article" date="2023" name="Insect Mol. Biol.">
        <title>Genome sequencing provides insights into the evolution of gene families encoding plant cell wall-degrading enzymes in longhorned beetles.</title>
        <authorList>
            <person name="Shin N.R."/>
            <person name="Okamura Y."/>
            <person name="Kirsch R."/>
            <person name="Pauchet Y."/>
        </authorList>
    </citation>
    <scope>NUCLEOTIDE SEQUENCE</scope>
    <source>
        <strain evidence="11">MMC_N1</strain>
    </source>
</reference>
<evidence type="ECO:0000259" key="10">
    <source>
        <dbReference type="PROSITE" id="PS50067"/>
    </source>
</evidence>
<name>A0ABQ9JDB5_9CUCU</name>
<dbReference type="PANTHER" id="PTHR47969:SF15">
    <property type="entry name" value="CHROMOSOME-ASSOCIATED KINESIN KIF4A-RELATED"/>
    <property type="match status" value="1"/>
</dbReference>
<keyword evidence="4 7" id="KW-0067">ATP-binding</keyword>
<dbReference type="InterPro" id="IPR019821">
    <property type="entry name" value="Kinesin_motor_CS"/>
</dbReference>
<dbReference type="PRINTS" id="PR00380">
    <property type="entry name" value="KINESINHEAVY"/>
</dbReference>
<keyword evidence="5 9" id="KW-0175">Coiled coil</keyword>
<dbReference type="InterPro" id="IPR036961">
    <property type="entry name" value="Kinesin_motor_dom_sf"/>
</dbReference>
<dbReference type="CDD" id="cd01372">
    <property type="entry name" value="KISc_KIF4"/>
    <property type="match status" value="1"/>
</dbReference>
<evidence type="ECO:0000256" key="1">
    <source>
        <dbReference type="ARBA" id="ARBA00004245"/>
    </source>
</evidence>
<evidence type="ECO:0000256" key="7">
    <source>
        <dbReference type="PROSITE-ProRule" id="PRU00283"/>
    </source>
</evidence>
<accession>A0ABQ9JDB5</accession>
<comment type="caution">
    <text evidence="11">The sequence shown here is derived from an EMBL/GenBank/DDBJ whole genome shotgun (WGS) entry which is preliminary data.</text>
</comment>
<gene>
    <name evidence="11" type="ORF">NQ317_014887</name>
</gene>
<evidence type="ECO:0000256" key="9">
    <source>
        <dbReference type="SAM" id="Coils"/>
    </source>
</evidence>
<feature type="non-terminal residue" evidence="11">
    <location>
        <position position="1"/>
    </location>
</feature>
<dbReference type="Proteomes" id="UP001162164">
    <property type="component" value="Unassembled WGS sequence"/>
</dbReference>